<dbReference type="PRINTS" id="PR00039">
    <property type="entry name" value="HTHLYSR"/>
</dbReference>
<dbReference type="GO" id="GO:0003700">
    <property type="term" value="F:DNA-binding transcription factor activity"/>
    <property type="evidence" value="ECO:0007669"/>
    <property type="project" value="InterPro"/>
</dbReference>
<evidence type="ECO:0000313" key="6">
    <source>
        <dbReference type="EMBL" id="URJ53132.2"/>
    </source>
</evidence>
<keyword evidence="2" id="KW-0805">Transcription regulation</keyword>
<gene>
    <name evidence="6" type="ORF">MF626_003469</name>
</gene>
<dbReference type="AlphaFoldDB" id="A0AAE9IKL9"/>
<name>A0AAE9IKL9_PAEPO</name>
<dbReference type="InterPro" id="IPR050950">
    <property type="entry name" value="HTH-type_LysR_regulators"/>
</dbReference>
<evidence type="ECO:0000256" key="2">
    <source>
        <dbReference type="ARBA" id="ARBA00023015"/>
    </source>
</evidence>
<evidence type="ECO:0000313" key="7">
    <source>
        <dbReference type="Proteomes" id="UP001055784"/>
    </source>
</evidence>
<proteinExistence type="inferred from homology"/>
<dbReference type="Pfam" id="PF00126">
    <property type="entry name" value="HTH_1"/>
    <property type="match status" value="1"/>
</dbReference>
<dbReference type="InterPro" id="IPR005119">
    <property type="entry name" value="LysR_subst-bd"/>
</dbReference>
<dbReference type="Pfam" id="PF03466">
    <property type="entry name" value="LysR_substrate"/>
    <property type="match status" value="1"/>
</dbReference>
<dbReference type="EMBL" id="CP097770">
    <property type="protein sequence ID" value="URJ53132.2"/>
    <property type="molecule type" value="Genomic_DNA"/>
</dbReference>
<dbReference type="Gene3D" id="1.10.10.10">
    <property type="entry name" value="Winged helix-like DNA-binding domain superfamily/Winged helix DNA-binding domain"/>
    <property type="match status" value="1"/>
</dbReference>
<evidence type="ECO:0000256" key="1">
    <source>
        <dbReference type="ARBA" id="ARBA00009437"/>
    </source>
</evidence>
<dbReference type="SUPFAM" id="SSF46785">
    <property type="entry name" value="Winged helix' DNA-binding domain"/>
    <property type="match status" value="1"/>
</dbReference>
<reference evidence="6" key="1">
    <citation type="submission" date="2022-11" db="EMBL/GenBank/DDBJ databases">
        <authorList>
            <person name="Vasilchenko N.G."/>
            <person name="Prazdnova E.V."/>
            <person name="Gorovtsov A.V."/>
            <person name="Chistyakov V.A."/>
            <person name="Pak M.L."/>
        </authorList>
    </citation>
    <scope>NUCLEOTIDE SEQUENCE</scope>
    <source>
        <strain evidence="6">R 4.5</strain>
    </source>
</reference>
<protein>
    <submittedName>
        <fullName evidence="6">LysR family transcriptional regulator</fullName>
    </submittedName>
</protein>
<dbReference type="CDD" id="cd05466">
    <property type="entry name" value="PBP2_LTTR_substrate"/>
    <property type="match status" value="1"/>
</dbReference>
<dbReference type="InterPro" id="IPR036388">
    <property type="entry name" value="WH-like_DNA-bd_sf"/>
</dbReference>
<dbReference type="InterPro" id="IPR036390">
    <property type="entry name" value="WH_DNA-bd_sf"/>
</dbReference>
<keyword evidence="3" id="KW-0238">DNA-binding</keyword>
<evidence type="ECO:0000259" key="5">
    <source>
        <dbReference type="PROSITE" id="PS50931"/>
    </source>
</evidence>
<feature type="domain" description="HTH lysR-type" evidence="5">
    <location>
        <begin position="31"/>
        <end position="88"/>
    </location>
</feature>
<dbReference type="Proteomes" id="UP001055784">
    <property type="component" value="Chromosome"/>
</dbReference>
<organism evidence="6 7">
    <name type="scientific">Paenibacillus polymyxa</name>
    <name type="common">Bacillus polymyxa</name>
    <dbReference type="NCBI Taxonomy" id="1406"/>
    <lineage>
        <taxon>Bacteria</taxon>
        <taxon>Bacillati</taxon>
        <taxon>Bacillota</taxon>
        <taxon>Bacilli</taxon>
        <taxon>Bacillales</taxon>
        <taxon>Paenibacillaceae</taxon>
        <taxon>Paenibacillus</taxon>
    </lineage>
</organism>
<dbReference type="PANTHER" id="PTHR30419">
    <property type="entry name" value="HTH-TYPE TRANSCRIPTIONAL REGULATOR YBHD"/>
    <property type="match status" value="1"/>
</dbReference>
<dbReference type="GO" id="GO:0003677">
    <property type="term" value="F:DNA binding"/>
    <property type="evidence" value="ECO:0007669"/>
    <property type="project" value="UniProtKB-KW"/>
</dbReference>
<dbReference type="GO" id="GO:0005829">
    <property type="term" value="C:cytosol"/>
    <property type="evidence" value="ECO:0007669"/>
    <property type="project" value="TreeGrafter"/>
</dbReference>
<dbReference type="InterPro" id="IPR000847">
    <property type="entry name" value="LysR_HTH_N"/>
</dbReference>
<dbReference type="PROSITE" id="PS50931">
    <property type="entry name" value="HTH_LYSR"/>
    <property type="match status" value="1"/>
</dbReference>
<dbReference type="FunFam" id="1.10.10.10:FF:000001">
    <property type="entry name" value="LysR family transcriptional regulator"/>
    <property type="match status" value="1"/>
</dbReference>
<evidence type="ECO:0000256" key="3">
    <source>
        <dbReference type="ARBA" id="ARBA00023125"/>
    </source>
</evidence>
<dbReference type="SUPFAM" id="SSF53850">
    <property type="entry name" value="Periplasmic binding protein-like II"/>
    <property type="match status" value="1"/>
</dbReference>
<dbReference type="Gene3D" id="3.40.190.290">
    <property type="match status" value="1"/>
</dbReference>
<sequence length="325" mass="37053">MKREPDGSDFALLLTFSCNHSGDSRRERRKTEIRQLQYFIAVCEELHFTKASEKIGISQPTLSLQIKALEEELGMTLFDRAGKKIKITDAGKLLLQHSAHALKDLQQAKASIEELRTEQRGSLRIGIALPELEESLHEMLIHFHQSFPRVSLHIHPSFDVTEQLLDNRMDVGITLHSGTDERLVQLPLRTENYCLVVPVEHVFSNRSSITLDELRHVPWAMQPECHPGRRLIEKCFRDRGYPFATVLETNSIPSILRWVQEGLAVTLQTESLAAELDRSQFCTVPILCGVLQGQLELIYRSGRYQGEALKRLIEKIQAVLTVRSN</sequence>
<evidence type="ECO:0000256" key="4">
    <source>
        <dbReference type="ARBA" id="ARBA00023163"/>
    </source>
</evidence>
<comment type="similarity">
    <text evidence="1">Belongs to the LysR transcriptional regulatory family.</text>
</comment>
<keyword evidence="4" id="KW-0804">Transcription</keyword>
<accession>A0AAE9IKL9</accession>